<protein>
    <submittedName>
        <fullName evidence="2">Uncharacterized protein</fullName>
    </submittedName>
</protein>
<dbReference type="Proteomes" id="UP001187192">
    <property type="component" value="Unassembled WGS sequence"/>
</dbReference>
<organism evidence="2 3">
    <name type="scientific">Ficus carica</name>
    <name type="common">Common fig</name>
    <dbReference type="NCBI Taxonomy" id="3494"/>
    <lineage>
        <taxon>Eukaryota</taxon>
        <taxon>Viridiplantae</taxon>
        <taxon>Streptophyta</taxon>
        <taxon>Embryophyta</taxon>
        <taxon>Tracheophyta</taxon>
        <taxon>Spermatophyta</taxon>
        <taxon>Magnoliopsida</taxon>
        <taxon>eudicotyledons</taxon>
        <taxon>Gunneridae</taxon>
        <taxon>Pentapetalae</taxon>
        <taxon>rosids</taxon>
        <taxon>fabids</taxon>
        <taxon>Rosales</taxon>
        <taxon>Moraceae</taxon>
        <taxon>Ficeae</taxon>
        <taxon>Ficus</taxon>
    </lineage>
</organism>
<evidence type="ECO:0000313" key="3">
    <source>
        <dbReference type="Proteomes" id="UP001187192"/>
    </source>
</evidence>
<feature type="region of interest" description="Disordered" evidence="1">
    <location>
        <begin position="99"/>
        <end position="124"/>
    </location>
</feature>
<feature type="region of interest" description="Disordered" evidence="1">
    <location>
        <begin position="17"/>
        <end position="58"/>
    </location>
</feature>
<keyword evidence="3" id="KW-1185">Reference proteome</keyword>
<name>A0AA88AE55_FICCA</name>
<sequence>MENGDLQVAGFRSKHHTLVSAHQSLPLRGRSRISSTREQLRSSSGRGMTTPMASISFRRDNVEERGKEFVGVMVGRGRRERVAWIWSVRRERESVVVARGGNTGRDTTARLENDTNFAGSGWEK</sequence>
<evidence type="ECO:0000313" key="2">
    <source>
        <dbReference type="EMBL" id="GMN54044.1"/>
    </source>
</evidence>
<accession>A0AA88AE55</accession>
<evidence type="ECO:0000256" key="1">
    <source>
        <dbReference type="SAM" id="MobiDB-lite"/>
    </source>
</evidence>
<proteinExistence type="predicted"/>
<dbReference type="EMBL" id="BTGU01000049">
    <property type="protein sequence ID" value="GMN54044.1"/>
    <property type="molecule type" value="Genomic_DNA"/>
</dbReference>
<comment type="caution">
    <text evidence="2">The sequence shown here is derived from an EMBL/GenBank/DDBJ whole genome shotgun (WGS) entry which is preliminary data.</text>
</comment>
<reference evidence="2" key="1">
    <citation type="submission" date="2023-07" db="EMBL/GenBank/DDBJ databases">
        <title>draft genome sequence of fig (Ficus carica).</title>
        <authorList>
            <person name="Takahashi T."/>
            <person name="Nishimura K."/>
        </authorList>
    </citation>
    <scope>NUCLEOTIDE SEQUENCE</scope>
</reference>
<gene>
    <name evidence="2" type="ORF">TIFTF001_023182</name>
</gene>
<dbReference type="AlphaFoldDB" id="A0AA88AE55"/>
<feature type="compositionally biased region" description="Polar residues" evidence="1">
    <location>
        <begin position="32"/>
        <end position="53"/>
    </location>
</feature>